<accession>A0ABU2FPC4</accession>
<sequence length="217" mass="22529">MHRRTYLAALGAAASATLAGCGASDASTDIPAGTPQSSETPASDPTDTPAGPATTLANTSFENGLDAWQVGRDLPEDPGNPGQPVDASVSTTTARANTGASSVEMTVDGSADDGAVWVVQVVDFADAARLAVHCYSPEQTFNALAELAVYAGPMPEGGLREAVFDRSEQTGDHAGWKRYEYPVDFSGTGVVAVGMNVVWETTVTRWFDDVGLLGEEE</sequence>
<dbReference type="PROSITE" id="PS51257">
    <property type="entry name" value="PROKAR_LIPOPROTEIN"/>
    <property type="match status" value="1"/>
</dbReference>
<evidence type="ECO:0000313" key="3">
    <source>
        <dbReference type="Proteomes" id="UP001268864"/>
    </source>
</evidence>
<keyword evidence="3" id="KW-1185">Reference proteome</keyword>
<proteinExistence type="predicted"/>
<protein>
    <submittedName>
        <fullName evidence="2">Uncharacterized protein</fullName>
    </submittedName>
</protein>
<dbReference type="EMBL" id="JAMQOS010000003">
    <property type="protein sequence ID" value="MDS0282612.1"/>
    <property type="molecule type" value="Genomic_DNA"/>
</dbReference>
<organism evidence="2 3">
    <name type="scientific">Haloarcula onubensis</name>
    <dbReference type="NCBI Taxonomy" id="2950539"/>
    <lineage>
        <taxon>Archaea</taxon>
        <taxon>Methanobacteriati</taxon>
        <taxon>Methanobacteriota</taxon>
        <taxon>Stenosarchaea group</taxon>
        <taxon>Halobacteria</taxon>
        <taxon>Halobacteriales</taxon>
        <taxon>Haloarculaceae</taxon>
        <taxon>Haloarcula</taxon>
    </lineage>
</organism>
<gene>
    <name evidence="2" type="ORF">NDI86_10795</name>
</gene>
<name>A0ABU2FPC4_9EURY</name>
<dbReference type="Proteomes" id="UP001268864">
    <property type="component" value="Unassembled WGS sequence"/>
</dbReference>
<dbReference type="Gene3D" id="2.60.120.260">
    <property type="entry name" value="Galactose-binding domain-like"/>
    <property type="match status" value="1"/>
</dbReference>
<evidence type="ECO:0000256" key="1">
    <source>
        <dbReference type="SAM" id="MobiDB-lite"/>
    </source>
</evidence>
<feature type="region of interest" description="Disordered" evidence="1">
    <location>
        <begin position="22"/>
        <end position="54"/>
    </location>
</feature>
<reference evidence="2 3" key="1">
    <citation type="submission" date="2022-06" db="EMBL/GenBank/DDBJ databases">
        <title>Halomicroarcula sp. a new haloarchaeum isolate from saline soil.</title>
        <authorList>
            <person name="Strakova D."/>
            <person name="Galisteo C."/>
            <person name="Sanchez-Porro C."/>
            <person name="Ventosa A."/>
        </authorList>
    </citation>
    <scope>NUCLEOTIDE SEQUENCE [LARGE SCALE GENOMIC DNA]</scope>
    <source>
        <strain evidence="2 3">S3CR25-11</strain>
    </source>
</reference>
<feature type="compositionally biased region" description="Low complexity" evidence="1">
    <location>
        <begin position="40"/>
        <end position="54"/>
    </location>
</feature>
<dbReference type="RefSeq" id="WP_310900441.1">
    <property type="nucleotide sequence ID" value="NZ_JAMQOS010000003.1"/>
</dbReference>
<evidence type="ECO:0000313" key="2">
    <source>
        <dbReference type="EMBL" id="MDS0282612.1"/>
    </source>
</evidence>
<comment type="caution">
    <text evidence="2">The sequence shown here is derived from an EMBL/GenBank/DDBJ whole genome shotgun (WGS) entry which is preliminary data.</text>
</comment>
<feature type="region of interest" description="Disordered" evidence="1">
    <location>
        <begin position="69"/>
        <end position="88"/>
    </location>
</feature>